<proteinExistence type="inferred from homology"/>
<dbReference type="GO" id="GO:0006508">
    <property type="term" value="P:proteolysis"/>
    <property type="evidence" value="ECO:0007669"/>
    <property type="project" value="UniProtKB-KW"/>
</dbReference>
<dbReference type="Pfam" id="PF05362">
    <property type="entry name" value="Lon_C"/>
    <property type="match status" value="1"/>
</dbReference>
<evidence type="ECO:0000259" key="2">
    <source>
        <dbReference type="PROSITE" id="PS50106"/>
    </source>
</evidence>
<organism evidence="4 5">
    <name type="scientific">Ureibacillus thermosphaericus</name>
    <dbReference type="NCBI Taxonomy" id="51173"/>
    <lineage>
        <taxon>Bacteria</taxon>
        <taxon>Bacillati</taxon>
        <taxon>Bacillota</taxon>
        <taxon>Bacilli</taxon>
        <taxon>Bacillales</taxon>
        <taxon>Caryophanaceae</taxon>
        <taxon>Ureibacillus</taxon>
    </lineage>
</organism>
<dbReference type="Gene3D" id="3.30.230.10">
    <property type="match status" value="1"/>
</dbReference>
<gene>
    <name evidence="4" type="ORF">HNR36_001309</name>
</gene>
<feature type="active site" evidence="1">
    <location>
        <position position="232"/>
    </location>
</feature>
<comment type="caution">
    <text evidence="4">The sequence shown here is derived from an EMBL/GenBank/DDBJ whole genome shotgun (WGS) entry which is preliminary data.</text>
</comment>
<dbReference type="InterPro" id="IPR014721">
    <property type="entry name" value="Ribsml_uS5_D2-typ_fold_subgr"/>
</dbReference>
<dbReference type="RefSeq" id="WP_016837523.1">
    <property type="nucleotide sequence ID" value="NZ_JAAXPW010000004.1"/>
</dbReference>
<reference evidence="4 5" key="1">
    <citation type="submission" date="2020-08" db="EMBL/GenBank/DDBJ databases">
        <title>Genomic Encyclopedia of Type Strains, Phase IV (KMG-IV): sequencing the most valuable type-strain genomes for metagenomic binning, comparative biology and taxonomic classification.</title>
        <authorList>
            <person name="Goeker M."/>
        </authorList>
    </citation>
    <scope>NUCLEOTIDE SEQUENCE [LARGE SCALE GENOMIC DNA]</scope>
    <source>
        <strain evidence="4 5">DSM 10633</strain>
    </source>
</reference>
<protein>
    <recommendedName>
        <fullName evidence="1">endopeptidase La</fullName>
        <ecNumber evidence="1">3.4.21.53</ecNumber>
    </recommendedName>
</protein>
<evidence type="ECO:0000259" key="3">
    <source>
        <dbReference type="PROSITE" id="PS51786"/>
    </source>
</evidence>
<dbReference type="SMART" id="SM00228">
    <property type="entry name" value="PDZ"/>
    <property type="match status" value="1"/>
</dbReference>
<keyword evidence="1" id="KW-0378">Hydrolase</keyword>
<dbReference type="InterPro" id="IPR008269">
    <property type="entry name" value="Lon_proteolytic"/>
</dbReference>
<feature type="active site" evidence="1">
    <location>
        <position position="277"/>
    </location>
</feature>
<dbReference type="EC" id="3.4.21.53" evidence="1"/>
<dbReference type="GO" id="GO:0030163">
    <property type="term" value="P:protein catabolic process"/>
    <property type="evidence" value="ECO:0007669"/>
    <property type="project" value="InterPro"/>
</dbReference>
<dbReference type="InterPro" id="IPR020568">
    <property type="entry name" value="Ribosomal_Su5_D2-typ_SF"/>
</dbReference>
<feature type="domain" description="Lon proteolytic" evidence="3">
    <location>
        <begin position="224"/>
        <end position="343"/>
    </location>
</feature>
<comment type="catalytic activity">
    <reaction evidence="1">
        <text>Hydrolysis of proteins in presence of ATP.</text>
        <dbReference type="EC" id="3.4.21.53"/>
    </reaction>
</comment>
<dbReference type="InterPro" id="IPR001478">
    <property type="entry name" value="PDZ"/>
</dbReference>
<keyword evidence="1" id="KW-0645">Protease</keyword>
<dbReference type="SUPFAM" id="SSF50156">
    <property type="entry name" value="PDZ domain-like"/>
    <property type="match status" value="1"/>
</dbReference>
<dbReference type="GO" id="GO:0004252">
    <property type="term" value="F:serine-type endopeptidase activity"/>
    <property type="evidence" value="ECO:0007669"/>
    <property type="project" value="UniProtKB-UniRule"/>
</dbReference>
<dbReference type="PANTHER" id="PTHR10046">
    <property type="entry name" value="ATP DEPENDENT LON PROTEASE FAMILY MEMBER"/>
    <property type="match status" value="1"/>
</dbReference>
<keyword evidence="1" id="KW-0720">Serine protease</keyword>
<dbReference type="Proteomes" id="UP000557217">
    <property type="component" value="Unassembled WGS sequence"/>
</dbReference>
<dbReference type="GO" id="GO:0004176">
    <property type="term" value="F:ATP-dependent peptidase activity"/>
    <property type="evidence" value="ECO:0007669"/>
    <property type="project" value="UniProtKB-UniRule"/>
</dbReference>
<evidence type="ECO:0000256" key="1">
    <source>
        <dbReference type="PROSITE-ProRule" id="PRU01122"/>
    </source>
</evidence>
<comment type="similarity">
    <text evidence="1">Belongs to the peptidase S16 family.</text>
</comment>
<sequence>MKHFITIIVTMLVLFFLSFYKLDYYIMKPGSSYDVSEFVTVENGDLDDEGTISLMTVAMGPATPLTYLIAKFKEYEDILKKEEVHHKEEDEREYNVRQLKLMKDSQFNAIYVAYNKAGLPYTVDYQGITVLNVLAGGASDGQLEPGDKIQEIDGNIIKKAEDLVHILETKKENDVVQLVIHRNDKLLDRTITLKEIPDSDGKVGLGITYSENKTIKTEPMVKVNAEDIGGPSAGLMFTLEILNQLLEEDITKGYLVAGTGEIHEDGTVGRIGGIEKKVVAAHEDGMEIFFAPDDEIPEEVKKNNPAILSNYEAAVNIAKKLNTDMKIVPVKTIDDALNYLASLPEKDKS</sequence>
<evidence type="ECO:0000313" key="4">
    <source>
        <dbReference type="EMBL" id="MBB5148923.1"/>
    </source>
</evidence>
<evidence type="ECO:0000313" key="5">
    <source>
        <dbReference type="Proteomes" id="UP000557217"/>
    </source>
</evidence>
<dbReference type="EMBL" id="JACHGZ010000012">
    <property type="protein sequence ID" value="MBB5148923.1"/>
    <property type="molecule type" value="Genomic_DNA"/>
</dbReference>
<dbReference type="Pfam" id="PF13180">
    <property type="entry name" value="PDZ_2"/>
    <property type="match status" value="1"/>
</dbReference>
<dbReference type="AlphaFoldDB" id="A0A840PSG0"/>
<dbReference type="PROSITE" id="PS50106">
    <property type="entry name" value="PDZ"/>
    <property type="match status" value="1"/>
</dbReference>
<dbReference type="PROSITE" id="PS51786">
    <property type="entry name" value="LON_PROTEOLYTIC"/>
    <property type="match status" value="1"/>
</dbReference>
<keyword evidence="5" id="KW-1185">Reference proteome</keyword>
<dbReference type="InterPro" id="IPR036034">
    <property type="entry name" value="PDZ_sf"/>
</dbReference>
<dbReference type="NCBIfam" id="NF041438">
    <property type="entry name" value="SepM_fam_S16"/>
    <property type="match status" value="1"/>
</dbReference>
<dbReference type="InterPro" id="IPR027065">
    <property type="entry name" value="Lon_Prtase"/>
</dbReference>
<dbReference type="GO" id="GO:0005524">
    <property type="term" value="F:ATP binding"/>
    <property type="evidence" value="ECO:0007669"/>
    <property type="project" value="InterPro"/>
</dbReference>
<dbReference type="Gene3D" id="2.30.42.10">
    <property type="match status" value="1"/>
</dbReference>
<name>A0A840PSG0_URETH</name>
<accession>A0A840PSG0</accession>
<dbReference type="SUPFAM" id="SSF54211">
    <property type="entry name" value="Ribosomal protein S5 domain 2-like"/>
    <property type="match status" value="1"/>
</dbReference>
<feature type="domain" description="PDZ" evidence="2">
    <location>
        <begin position="98"/>
        <end position="184"/>
    </location>
</feature>